<proteinExistence type="predicted"/>
<accession>A0ABT3GN98</accession>
<organism evidence="1 2">
    <name type="scientific">Luteolibacter arcticus</name>
    <dbReference type="NCBI Taxonomy" id="1581411"/>
    <lineage>
        <taxon>Bacteria</taxon>
        <taxon>Pseudomonadati</taxon>
        <taxon>Verrucomicrobiota</taxon>
        <taxon>Verrucomicrobiia</taxon>
        <taxon>Verrucomicrobiales</taxon>
        <taxon>Verrucomicrobiaceae</taxon>
        <taxon>Luteolibacter</taxon>
    </lineage>
</organism>
<keyword evidence="2" id="KW-1185">Reference proteome</keyword>
<dbReference type="Proteomes" id="UP001320876">
    <property type="component" value="Unassembled WGS sequence"/>
</dbReference>
<name>A0ABT3GN98_9BACT</name>
<evidence type="ECO:0000313" key="1">
    <source>
        <dbReference type="EMBL" id="MCW1924978.1"/>
    </source>
</evidence>
<gene>
    <name evidence="1" type="ORF">OKA05_20615</name>
</gene>
<protein>
    <submittedName>
        <fullName evidence="1">Uncharacterized protein</fullName>
    </submittedName>
</protein>
<reference evidence="1 2" key="1">
    <citation type="submission" date="2022-10" db="EMBL/GenBank/DDBJ databases">
        <title>Luteolibacter arcticus strain CCTCC AB 2014275, whole genome shotgun sequencing project.</title>
        <authorList>
            <person name="Zhao G."/>
            <person name="Shen L."/>
        </authorList>
    </citation>
    <scope>NUCLEOTIDE SEQUENCE [LARGE SCALE GENOMIC DNA]</scope>
    <source>
        <strain evidence="1 2">CCTCC AB 2014275</strain>
    </source>
</reference>
<dbReference type="RefSeq" id="WP_264489086.1">
    <property type="nucleotide sequence ID" value="NZ_JAPDDT010000011.1"/>
</dbReference>
<comment type="caution">
    <text evidence="1">The sequence shown here is derived from an EMBL/GenBank/DDBJ whole genome shotgun (WGS) entry which is preliminary data.</text>
</comment>
<sequence length="247" mass="27990">MTLTDILKRCCESPDLHLAERTIPQFQAYALGYEFHANLEPEDFDYDAFTDAVKGDYGVCDSWPSNVATWSFLEAVEGAERSLSRYLDYRTRLASPTRKAPEVHARVDLFKGLSSMEAIRKRPGMYFGNDAAASHLWSMLSGCSWAEMDTTGKPGKAHAFQALFQSWIEERFPFSNGIPWHRTFHFVSLGSAERSLSTFFDHFDLFQSGERPDCLSKTARTIMKNIAEEFGTDPSDMEDAIKRIAPI</sequence>
<evidence type="ECO:0000313" key="2">
    <source>
        <dbReference type="Proteomes" id="UP001320876"/>
    </source>
</evidence>
<dbReference type="EMBL" id="JAPDDT010000011">
    <property type="protein sequence ID" value="MCW1924978.1"/>
    <property type="molecule type" value="Genomic_DNA"/>
</dbReference>